<dbReference type="RefSeq" id="WP_346043461.1">
    <property type="nucleotide sequence ID" value="NZ_BAAACP010000005.1"/>
</dbReference>
<dbReference type="InterPro" id="IPR000843">
    <property type="entry name" value="HTH_LacI"/>
</dbReference>
<evidence type="ECO:0000313" key="7">
    <source>
        <dbReference type="Proteomes" id="UP001400965"/>
    </source>
</evidence>
<dbReference type="CDD" id="cd01392">
    <property type="entry name" value="HTH_LacI"/>
    <property type="match status" value="1"/>
</dbReference>
<dbReference type="Pfam" id="PF00356">
    <property type="entry name" value="LacI"/>
    <property type="match status" value="1"/>
</dbReference>
<dbReference type="EMBL" id="BAAACP010000005">
    <property type="protein sequence ID" value="GAA0862942.1"/>
    <property type="molecule type" value="Genomic_DNA"/>
</dbReference>
<keyword evidence="2" id="KW-0805">Transcription regulation</keyword>
<evidence type="ECO:0000313" key="6">
    <source>
        <dbReference type="EMBL" id="GAA0862942.1"/>
    </source>
</evidence>
<dbReference type="PANTHER" id="PTHR30146">
    <property type="entry name" value="LACI-RELATED TRANSCRIPTIONAL REPRESSOR"/>
    <property type="match status" value="1"/>
</dbReference>
<dbReference type="PROSITE" id="PS00356">
    <property type="entry name" value="HTH_LACI_1"/>
    <property type="match status" value="1"/>
</dbReference>
<dbReference type="Gene3D" id="1.10.260.40">
    <property type="entry name" value="lambda repressor-like DNA-binding domains"/>
    <property type="match status" value="1"/>
</dbReference>
<dbReference type="SUPFAM" id="SSF53822">
    <property type="entry name" value="Periplasmic binding protein-like I"/>
    <property type="match status" value="1"/>
</dbReference>
<dbReference type="PRINTS" id="PR00036">
    <property type="entry name" value="HTHLACI"/>
</dbReference>
<dbReference type="Proteomes" id="UP001400965">
    <property type="component" value="Unassembled WGS sequence"/>
</dbReference>
<protein>
    <submittedName>
        <fullName evidence="6">LacI family DNA-binding transcriptional regulator</fullName>
    </submittedName>
</protein>
<evidence type="ECO:0000256" key="4">
    <source>
        <dbReference type="ARBA" id="ARBA00023163"/>
    </source>
</evidence>
<dbReference type="SUPFAM" id="SSF47413">
    <property type="entry name" value="lambda repressor-like DNA-binding domains"/>
    <property type="match status" value="1"/>
</dbReference>
<sequence length="339" mass="37943">MVTIKDIANLAGVSKTTVSKVLNHKDQKISESTRQKILNIVREKNYVPNKMAQSLVTKKTKTIGLIIPDIRNPFFTDIARGAEDKAVIEGYNIILCNTDENIEKETRAFNTLTEKMVDGIIFAPSSKTEVNSNEYKISSKPIVLVDKELNIENLKGVVSLDNEEGTYLGTKHLVGINHKDILYLSGPLKSEISINRLKGYKKALKESNIKFNEDLVIQGEYSFEWGYEVVKNLDEINFTAICAANDLIAIGAIKALKEIGIKIPQDISIVGFDDIQTANIIEPQLTTIKQNSYDMGYESASILINNLENKEINNIEKMIFKPELVIRSSTSQNFRGGRL</sequence>
<dbReference type="InterPro" id="IPR010982">
    <property type="entry name" value="Lambda_DNA-bd_dom_sf"/>
</dbReference>
<proteinExistence type="predicted"/>
<dbReference type="InterPro" id="IPR001761">
    <property type="entry name" value="Peripla_BP/Lac1_sug-bd_dom"/>
</dbReference>
<dbReference type="PANTHER" id="PTHR30146:SF148">
    <property type="entry name" value="HTH-TYPE TRANSCRIPTIONAL REPRESSOR PURR-RELATED"/>
    <property type="match status" value="1"/>
</dbReference>
<evidence type="ECO:0000256" key="3">
    <source>
        <dbReference type="ARBA" id="ARBA00023125"/>
    </source>
</evidence>
<gene>
    <name evidence="6" type="ORF">GCM10008917_10330</name>
</gene>
<comment type="caution">
    <text evidence="6">The sequence shown here is derived from an EMBL/GenBank/DDBJ whole genome shotgun (WGS) entry which is preliminary data.</text>
</comment>
<reference evidence="7" key="1">
    <citation type="journal article" date="2019" name="Int. J. Syst. Evol. Microbiol.">
        <title>The Global Catalogue of Microorganisms (GCM) 10K type strain sequencing project: providing services to taxonomists for standard genome sequencing and annotation.</title>
        <authorList>
            <consortium name="The Broad Institute Genomics Platform"/>
            <consortium name="The Broad Institute Genome Sequencing Center for Infectious Disease"/>
            <person name="Wu L."/>
            <person name="Ma J."/>
        </authorList>
    </citation>
    <scope>NUCLEOTIDE SEQUENCE [LARGE SCALE GENOMIC DNA]</scope>
    <source>
        <strain evidence="7">JCM 6486</strain>
    </source>
</reference>
<dbReference type="Gene3D" id="3.40.50.2300">
    <property type="match status" value="2"/>
</dbReference>
<organism evidence="6 7">
    <name type="scientific">Paraclostridium tenue</name>
    <dbReference type="NCBI Taxonomy" id="1737"/>
    <lineage>
        <taxon>Bacteria</taxon>
        <taxon>Bacillati</taxon>
        <taxon>Bacillota</taxon>
        <taxon>Clostridia</taxon>
        <taxon>Peptostreptococcales</taxon>
        <taxon>Peptostreptococcaceae</taxon>
        <taxon>Paraclostridium</taxon>
    </lineage>
</organism>
<dbReference type="GO" id="GO:0003677">
    <property type="term" value="F:DNA binding"/>
    <property type="evidence" value="ECO:0007669"/>
    <property type="project" value="UniProtKB-KW"/>
</dbReference>
<keyword evidence="4" id="KW-0804">Transcription</keyword>
<evidence type="ECO:0000256" key="2">
    <source>
        <dbReference type="ARBA" id="ARBA00023015"/>
    </source>
</evidence>
<dbReference type="Pfam" id="PF00532">
    <property type="entry name" value="Peripla_BP_1"/>
    <property type="match status" value="1"/>
</dbReference>
<dbReference type="InterPro" id="IPR028082">
    <property type="entry name" value="Peripla_BP_I"/>
</dbReference>
<keyword evidence="3 6" id="KW-0238">DNA-binding</keyword>
<evidence type="ECO:0000256" key="1">
    <source>
        <dbReference type="ARBA" id="ARBA00022491"/>
    </source>
</evidence>
<dbReference type="SMART" id="SM00354">
    <property type="entry name" value="HTH_LACI"/>
    <property type="match status" value="1"/>
</dbReference>
<evidence type="ECO:0000259" key="5">
    <source>
        <dbReference type="PROSITE" id="PS50932"/>
    </source>
</evidence>
<dbReference type="PROSITE" id="PS50932">
    <property type="entry name" value="HTH_LACI_2"/>
    <property type="match status" value="1"/>
</dbReference>
<dbReference type="CDD" id="cd06267">
    <property type="entry name" value="PBP1_LacI_sugar_binding-like"/>
    <property type="match status" value="1"/>
</dbReference>
<name>A0ABP3XF71_9FIRM</name>
<feature type="domain" description="HTH lacI-type" evidence="5">
    <location>
        <begin position="2"/>
        <end position="57"/>
    </location>
</feature>
<keyword evidence="1" id="KW-0678">Repressor</keyword>
<accession>A0ABP3XF71</accession>
<keyword evidence="7" id="KW-1185">Reference proteome</keyword>